<evidence type="ECO:0000313" key="1">
    <source>
        <dbReference type="EMBL" id="PAE06682.1"/>
    </source>
</evidence>
<sequence>MEHNNIFHIMDSQFIVAELLDSSDDELYTILDILKGMEPSQDNIHQFLSHMAAMYITVNINT</sequence>
<protein>
    <submittedName>
        <fullName evidence="1">Uncharacterized protein</fullName>
    </submittedName>
</protein>
<name>A0A268H9Y5_9BACI</name>
<organism evidence="1 2">
    <name type="scientific">Terribacillus saccharophilus</name>
    <dbReference type="NCBI Taxonomy" id="361277"/>
    <lineage>
        <taxon>Bacteria</taxon>
        <taxon>Bacillati</taxon>
        <taxon>Bacillota</taxon>
        <taxon>Bacilli</taxon>
        <taxon>Bacillales</taxon>
        <taxon>Bacillaceae</taxon>
        <taxon>Terribacillus</taxon>
    </lineage>
</organism>
<comment type="caution">
    <text evidence="1">The sequence shown here is derived from an EMBL/GenBank/DDBJ whole genome shotgun (WGS) entry which is preliminary data.</text>
</comment>
<dbReference type="EMBL" id="NPBH01000070">
    <property type="protein sequence ID" value="PAE06682.1"/>
    <property type="molecule type" value="Genomic_DNA"/>
</dbReference>
<reference evidence="1 2" key="1">
    <citation type="submission" date="2017-07" db="EMBL/GenBank/DDBJ databases">
        <title>Isolation and whole genome analysis of endospore-forming bacteria from heroin.</title>
        <authorList>
            <person name="Kalinowski J."/>
            <person name="Ahrens B."/>
            <person name="Al-Dilaimi A."/>
            <person name="Winkler A."/>
            <person name="Wibberg D."/>
            <person name="Schleenbecker U."/>
            <person name="Ruckert C."/>
            <person name="Wolfel R."/>
            <person name="Grass G."/>
        </authorList>
    </citation>
    <scope>NUCLEOTIDE SEQUENCE [LARGE SCALE GENOMIC DNA]</scope>
    <source>
        <strain evidence="1 2">7509</strain>
    </source>
</reference>
<gene>
    <name evidence="1" type="ORF">CHI12_15355</name>
</gene>
<dbReference type="Proteomes" id="UP000216475">
    <property type="component" value="Unassembled WGS sequence"/>
</dbReference>
<proteinExistence type="predicted"/>
<evidence type="ECO:0000313" key="2">
    <source>
        <dbReference type="Proteomes" id="UP000216475"/>
    </source>
</evidence>
<accession>A0A268H9Y5</accession>
<dbReference type="AlphaFoldDB" id="A0A268H9Y5"/>